<evidence type="ECO:0000313" key="2">
    <source>
        <dbReference type="EMBL" id="MBP2705322.1"/>
    </source>
</evidence>
<dbReference type="AlphaFoldDB" id="A0A940WL46"/>
<dbReference type="EMBL" id="JAFCNB010000007">
    <property type="protein sequence ID" value="MBP2705322.1"/>
    <property type="molecule type" value="Genomic_DNA"/>
</dbReference>
<dbReference type="Gene3D" id="3.40.50.10540">
    <property type="entry name" value="Crotonobetainyl-coa:carnitine coa-transferase, domain 1"/>
    <property type="match status" value="1"/>
</dbReference>
<name>A0A940WL46_9ACTN</name>
<dbReference type="Pfam" id="PF02515">
    <property type="entry name" value="CoA_transf_3"/>
    <property type="match status" value="1"/>
</dbReference>
<dbReference type="InterPro" id="IPR023606">
    <property type="entry name" value="CoA-Trfase_III_dom_1_sf"/>
</dbReference>
<evidence type="ECO:0000256" key="1">
    <source>
        <dbReference type="SAM" id="MobiDB-lite"/>
    </source>
</evidence>
<dbReference type="GO" id="GO:0016740">
    <property type="term" value="F:transferase activity"/>
    <property type="evidence" value="ECO:0007669"/>
    <property type="project" value="UniProtKB-KW"/>
</dbReference>
<comment type="caution">
    <text evidence="2">The sequence shown here is derived from an EMBL/GenBank/DDBJ whole genome shotgun (WGS) entry which is preliminary data.</text>
</comment>
<dbReference type="Proteomes" id="UP000674234">
    <property type="component" value="Unassembled WGS sequence"/>
</dbReference>
<dbReference type="PANTHER" id="PTHR48228">
    <property type="entry name" value="SUCCINYL-COA--D-CITRAMALATE COA-TRANSFERASE"/>
    <property type="match status" value="1"/>
</dbReference>
<evidence type="ECO:0000313" key="3">
    <source>
        <dbReference type="Proteomes" id="UP000674234"/>
    </source>
</evidence>
<dbReference type="SUPFAM" id="SSF89796">
    <property type="entry name" value="CoA-transferase family III (CaiB/BaiF)"/>
    <property type="match status" value="2"/>
</dbReference>
<accession>A0A940WL46</accession>
<dbReference type="InterPro" id="IPR050509">
    <property type="entry name" value="CoA-transferase_III"/>
</dbReference>
<proteinExistence type="predicted"/>
<feature type="region of interest" description="Disordered" evidence="1">
    <location>
        <begin position="81"/>
        <end position="105"/>
    </location>
</feature>
<organism evidence="2 3">
    <name type="scientific">Microbispora oryzae</name>
    <dbReference type="NCBI Taxonomy" id="2806554"/>
    <lineage>
        <taxon>Bacteria</taxon>
        <taxon>Bacillati</taxon>
        <taxon>Actinomycetota</taxon>
        <taxon>Actinomycetes</taxon>
        <taxon>Streptosporangiales</taxon>
        <taxon>Streptosporangiaceae</taxon>
        <taxon>Microbispora</taxon>
    </lineage>
</organism>
<keyword evidence="3" id="KW-1185">Reference proteome</keyword>
<sequence length="542" mass="56347">MDTGAAGVRVAFGREGVPRVIQTLIKELAESAGVEVPDVHVTGGDPVLPSVYRLGTLAAVSVGAVTAAVAAYGAAAGRLPPADTAAREDGEAPPPGPLGDAPGPAAAVSVDVRHAAVAFQSERHFRIHGEPLVLWAPLSGDYPTADGWVRLHCNFDHHREAVLRALGLPQDAGCDDLAQACASRTAVEIEEAVTREDGCAAAMRGRAEWRAHPHYEAVAASPLVALRRIASPTHGSRTDQAHLARPAAGDLARLVEADPLTVDPLTGDRRSLIAAGRPLSGVRVLDLTRVIAGPVAARTLAAHGADVLRVGAAHVPEVPGLVVETAFGKRSCHIDLRKEPDALRRLIRTADVVIQAYRPGALSGRGLGPSDMAELNPDIVCVDISAYGSHGPWGGRRGFDSLVQMVTGIAHENAAAVGPAASPGLPARGAPVLRPIPLPAQALDHATGYLAAFGAVAALLRRRAEGGPWRIEVSLARTAAWLDDLGRADGRGVAEPSADGLLATMDSAFGRLTYVTPPGMIRGARPYWAGPPPRPGEHPPDW</sequence>
<protein>
    <submittedName>
        <fullName evidence="2">CoA transferase</fullName>
    </submittedName>
</protein>
<gene>
    <name evidence="2" type="ORF">JOL79_16015</name>
</gene>
<keyword evidence="2" id="KW-0808">Transferase</keyword>
<dbReference type="PANTHER" id="PTHR48228:SF4">
    <property type="entry name" value="BLR3030 PROTEIN"/>
    <property type="match status" value="1"/>
</dbReference>
<dbReference type="InterPro" id="IPR003673">
    <property type="entry name" value="CoA-Trfase_fam_III"/>
</dbReference>
<reference evidence="2" key="1">
    <citation type="submission" date="2021-02" db="EMBL/GenBank/DDBJ databases">
        <title>Draft genome sequence of Microbispora sp. RL4-1S isolated from rice leaves in Thailand.</title>
        <authorList>
            <person name="Muangham S."/>
            <person name="Duangmal K."/>
        </authorList>
    </citation>
    <scope>NUCLEOTIDE SEQUENCE</scope>
    <source>
        <strain evidence="2">RL4-1S</strain>
    </source>
</reference>